<dbReference type="AlphaFoldDB" id="A0A6S6TCD8"/>
<evidence type="ECO:0000259" key="1">
    <source>
        <dbReference type="Pfam" id="PF18712"/>
    </source>
</evidence>
<dbReference type="Pfam" id="PF18712">
    <property type="entry name" value="DUF5644"/>
    <property type="match status" value="1"/>
</dbReference>
<sequence length="263" mass="30353">AIRVNGIYTFTSTCIADIPNNHELILEPVSEYLCKKDLIVENINFWNVYKNIEHICDDEDRRFYESLECEYYSSEALAYDHDYLGDSFLIFVDHLIDKYPSQEEYLLKISQKPASMYEKNFDNVYPDKGYTQIIEKLLANKFGIKPMPKEVFEIPKEIKNLDGFNIAYYDILGIDNNVFRDLLKSANIIDIDNTGCGLNVQNTKLSFKKAGNILVDAQDKGADYLLIAEKNCCEFFKTNYKKIKKSSAYKIEIPVIGVDDLCV</sequence>
<accession>A0A6S6TCD8</accession>
<dbReference type="Gene3D" id="1.10.1060.20">
    <property type="match status" value="1"/>
</dbReference>
<dbReference type="EMBL" id="CACVAW010000060">
    <property type="protein sequence ID" value="CAA6814057.1"/>
    <property type="molecule type" value="Genomic_DNA"/>
</dbReference>
<reference evidence="2" key="1">
    <citation type="submission" date="2020-01" db="EMBL/GenBank/DDBJ databases">
        <authorList>
            <person name="Meier V. D."/>
            <person name="Meier V D."/>
        </authorList>
    </citation>
    <scope>NUCLEOTIDE SEQUENCE</scope>
    <source>
        <strain evidence="2">HLG_WM_MAG_12</strain>
    </source>
</reference>
<name>A0A6S6TCD8_9BACT</name>
<gene>
    <name evidence="2" type="ORF">HELGO_WM24344</name>
</gene>
<dbReference type="Gene3D" id="3.40.50.11810">
    <property type="match status" value="1"/>
</dbReference>
<organism evidence="2">
    <name type="scientific">uncultured Campylobacterales bacterium</name>
    <dbReference type="NCBI Taxonomy" id="352960"/>
    <lineage>
        <taxon>Bacteria</taxon>
        <taxon>Pseudomonadati</taxon>
        <taxon>Campylobacterota</taxon>
        <taxon>Epsilonproteobacteria</taxon>
        <taxon>Campylobacterales</taxon>
        <taxon>environmental samples</taxon>
    </lineage>
</organism>
<feature type="domain" description="DUF5644" evidence="1">
    <location>
        <begin position="45"/>
        <end position="112"/>
    </location>
</feature>
<dbReference type="InterPro" id="IPR041543">
    <property type="entry name" value="DUF5644"/>
</dbReference>
<proteinExistence type="predicted"/>
<evidence type="ECO:0000313" key="2">
    <source>
        <dbReference type="EMBL" id="CAA6814057.1"/>
    </source>
</evidence>
<protein>
    <submittedName>
        <fullName evidence="2">Succinate dehydrogenase/fumarate reductase, Fe-S protein subunit</fullName>
    </submittedName>
</protein>
<feature type="non-terminal residue" evidence="2">
    <location>
        <position position="1"/>
    </location>
</feature>